<sequence>MAIASFVLSALALVGVLAVAAWVIFVGPGGGSGASVPLTGQLPRSAAGAALAGSDLSAAVTARVRQDGGDVAEMTCPRTPKVGQGVVTVCHGVISGSDYAVVVYFETADGRFTLEPV</sequence>
<accession>A0ABU2JDU9</accession>
<name>A0ABU2JDU9_9ACTN</name>
<dbReference type="Proteomes" id="UP001183176">
    <property type="component" value="Unassembled WGS sequence"/>
</dbReference>
<evidence type="ECO:0000259" key="1">
    <source>
        <dbReference type="Pfam" id="PF14230"/>
    </source>
</evidence>
<keyword evidence="3" id="KW-1185">Reference proteome</keyword>
<reference evidence="3" key="1">
    <citation type="submission" date="2023-07" db="EMBL/GenBank/DDBJ databases">
        <title>30 novel species of actinomycetes from the DSMZ collection.</title>
        <authorList>
            <person name="Nouioui I."/>
        </authorList>
    </citation>
    <scope>NUCLEOTIDE SEQUENCE [LARGE SCALE GENOMIC DNA]</scope>
    <source>
        <strain evidence="3">DSM 44399</strain>
    </source>
</reference>
<dbReference type="EMBL" id="JAVREH010000024">
    <property type="protein sequence ID" value="MDT0262884.1"/>
    <property type="molecule type" value="Genomic_DNA"/>
</dbReference>
<feature type="domain" description="DUF4333" evidence="1">
    <location>
        <begin position="47"/>
        <end position="110"/>
    </location>
</feature>
<comment type="caution">
    <text evidence="2">The sequence shown here is derived from an EMBL/GenBank/DDBJ whole genome shotgun (WGS) entry which is preliminary data.</text>
</comment>
<proteinExistence type="predicted"/>
<evidence type="ECO:0000313" key="2">
    <source>
        <dbReference type="EMBL" id="MDT0262884.1"/>
    </source>
</evidence>
<gene>
    <name evidence="2" type="ORF">RM423_15925</name>
</gene>
<organism evidence="2 3">
    <name type="scientific">Jatrophihabitans lederbergiae</name>
    <dbReference type="NCBI Taxonomy" id="3075547"/>
    <lineage>
        <taxon>Bacteria</taxon>
        <taxon>Bacillati</taxon>
        <taxon>Actinomycetota</taxon>
        <taxon>Actinomycetes</taxon>
        <taxon>Jatrophihabitantales</taxon>
        <taxon>Jatrophihabitantaceae</taxon>
        <taxon>Jatrophihabitans</taxon>
    </lineage>
</organism>
<protein>
    <submittedName>
        <fullName evidence="2">DUF4333 domain-containing protein</fullName>
    </submittedName>
</protein>
<dbReference type="Pfam" id="PF14230">
    <property type="entry name" value="DUF4333"/>
    <property type="match status" value="1"/>
</dbReference>
<dbReference type="RefSeq" id="WP_311424031.1">
    <property type="nucleotide sequence ID" value="NZ_JAVREH010000024.1"/>
</dbReference>
<dbReference type="InterPro" id="IPR025637">
    <property type="entry name" value="DUF4333"/>
</dbReference>
<evidence type="ECO:0000313" key="3">
    <source>
        <dbReference type="Proteomes" id="UP001183176"/>
    </source>
</evidence>